<gene>
    <name evidence="1" type="ORF">MSLAZ_1068</name>
</gene>
<dbReference type="Proteomes" id="UP000033072">
    <property type="component" value="Chromosome"/>
</dbReference>
<dbReference type="OrthoDB" id="135978at2157"/>
<name>A0A0E3S0Y5_9EURY</name>
<sequence length="108" mass="12392">MELYSIVVARNLGIGKKDREQIHPSIEKFLKKIIDMNGLDLSNTINVALESHLREKRYLTPEALEILESISDLEKNIFEFGIESTVTELNEKHIQMLVSRIKNSVPQS</sequence>
<dbReference type="STRING" id="1434111.MSLAZ_1068"/>
<dbReference type="GeneID" id="24805788"/>
<evidence type="ECO:0000313" key="2">
    <source>
        <dbReference type="Proteomes" id="UP000033072"/>
    </source>
</evidence>
<proteinExistence type="predicted"/>
<dbReference type="RefSeq" id="WP_048125177.1">
    <property type="nucleotide sequence ID" value="NZ_CP009515.1"/>
</dbReference>
<dbReference type="HOGENOM" id="CLU_174514_0_0_2"/>
<evidence type="ECO:0000313" key="1">
    <source>
        <dbReference type="EMBL" id="AKB74329.1"/>
    </source>
</evidence>
<dbReference type="KEGG" id="mls:MSLAZ_1068"/>
<keyword evidence="2" id="KW-1185">Reference proteome</keyword>
<dbReference type="AlphaFoldDB" id="A0A0E3S0Y5"/>
<dbReference type="EMBL" id="CP009515">
    <property type="protein sequence ID" value="AKB74329.1"/>
    <property type="molecule type" value="Genomic_DNA"/>
</dbReference>
<reference evidence="1 2" key="1">
    <citation type="submission" date="2014-07" db="EMBL/GenBank/DDBJ databases">
        <title>Methanogenic archaea and the global carbon cycle.</title>
        <authorList>
            <person name="Henriksen J.R."/>
            <person name="Luke J."/>
            <person name="Reinhart S."/>
            <person name="Benedict M.N."/>
            <person name="Youngblut N.D."/>
            <person name="Metcalf M.E."/>
            <person name="Whitaker R.J."/>
            <person name="Metcalf W.W."/>
        </authorList>
    </citation>
    <scope>NUCLEOTIDE SEQUENCE [LARGE SCALE GENOMIC DNA]</scope>
    <source>
        <strain evidence="1 2">Z-7289</strain>
    </source>
</reference>
<protein>
    <submittedName>
        <fullName evidence="1">Uncharacterized protein</fullName>
    </submittedName>
</protein>
<accession>A0A0E3S0Y5</accession>
<dbReference type="PATRIC" id="fig|1434111.4.peg.1368"/>
<organism evidence="1 2">
    <name type="scientific">Methanosarcina lacustris Z-7289</name>
    <dbReference type="NCBI Taxonomy" id="1434111"/>
    <lineage>
        <taxon>Archaea</taxon>
        <taxon>Methanobacteriati</taxon>
        <taxon>Methanobacteriota</taxon>
        <taxon>Stenosarchaea group</taxon>
        <taxon>Methanomicrobia</taxon>
        <taxon>Methanosarcinales</taxon>
        <taxon>Methanosarcinaceae</taxon>
        <taxon>Methanosarcina</taxon>
    </lineage>
</organism>